<dbReference type="RefSeq" id="WP_204056716.1">
    <property type="nucleotide sequence ID" value="NZ_BAAAGP010000016.1"/>
</dbReference>
<dbReference type="Pfam" id="PF01740">
    <property type="entry name" value="STAS"/>
    <property type="match status" value="1"/>
</dbReference>
<name>A0ABQ4FWF8_9ACTN</name>
<protein>
    <recommendedName>
        <fullName evidence="2">Anti-sigma factor antagonist</fullName>
    </recommendedName>
</protein>
<dbReference type="SUPFAM" id="SSF52091">
    <property type="entry name" value="SpoIIaa-like"/>
    <property type="match status" value="1"/>
</dbReference>
<dbReference type="InterPro" id="IPR002645">
    <property type="entry name" value="STAS_dom"/>
</dbReference>
<comment type="caution">
    <text evidence="4">The sequence shown here is derived from an EMBL/GenBank/DDBJ whole genome shotgun (WGS) entry which is preliminary data.</text>
</comment>
<feature type="domain" description="STAS" evidence="3">
    <location>
        <begin position="4"/>
        <end position="95"/>
    </location>
</feature>
<evidence type="ECO:0000259" key="3">
    <source>
        <dbReference type="PROSITE" id="PS50801"/>
    </source>
</evidence>
<dbReference type="InterPro" id="IPR003658">
    <property type="entry name" value="Anti-sigma_ant"/>
</dbReference>
<reference evidence="4 5" key="1">
    <citation type="submission" date="2021-01" db="EMBL/GenBank/DDBJ databases">
        <title>Whole genome shotgun sequence of Microbispora corallina NBRC 16416.</title>
        <authorList>
            <person name="Komaki H."/>
            <person name="Tamura T."/>
        </authorList>
    </citation>
    <scope>NUCLEOTIDE SEQUENCE [LARGE SCALE GENOMIC DNA]</scope>
    <source>
        <strain evidence="4 5">NBRC 16416</strain>
    </source>
</reference>
<evidence type="ECO:0000313" key="5">
    <source>
        <dbReference type="Proteomes" id="UP000603904"/>
    </source>
</evidence>
<organism evidence="4 5">
    <name type="scientific">Microbispora corallina</name>
    <dbReference type="NCBI Taxonomy" id="83302"/>
    <lineage>
        <taxon>Bacteria</taxon>
        <taxon>Bacillati</taxon>
        <taxon>Actinomycetota</taxon>
        <taxon>Actinomycetes</taxon>
        <taxon>Streptosporangiales</taxon>
        <taxon>Streptosporangiaceae</taxon>
        <taxon>Microbispora</taxon>
    </lineage>
</organism>
<dbReference type="CDD" id="cd07043">
    <property type="entry name" value="STAS_anti-anti-sigma_factors"/>
    <property type="match status" value="1"/>
</dbReference>
<keyword evidence="5" id="KW-1185">Reference proteome</keyword>
<proteinExistence type="inferred from homology"/>
<gene>
    <name evidence="4" type="ORF">Mco01_21610</name>
</gene>
<dbReference type="PROSITE" id="PS50801">
    <property type="entry name" value="STAS"/>
    <property type="match status" value="1"/>
</dbReference>
<dbReference type="NCBIfam" id="TIGR00377">
    <property type="entry name" value="ant_ant_sig"/>
    <property type="match status" value="1"/>
</dbReference>
<evidence type="ECO:0000256" key="1">
    <source>
        <dbReference type="ARBA" id="ARBA00009013"/>
    </source>
</evidence>
<dbReference type="EMBL" id="BOOC01000006">
    <property type="protein sequence ID" value="GIH39161.1"/>
    <property type="molecule type" value="Genomic_DNA"/>
</dbReference>
<dbReference type="PANTHER" id="PTHR33495">
    <property type="entry name" value="ANTI-SIGMA FACTOR ANTAGONIST TM_1081-RELATED-RELATED"/>
    <property type="match status" value="1"/>
</dbReference>
<evidence type="ECO:0000313" key="4">
    <source>
        <dbReference type="EMBL" id="GIH39161.1"/>
    </source>
</evidence>
<dbReference type="PANTHER" id="PTHR33495:SF2">
    <property type="entry name" value="ANTI-SIGMA FACTOR ANTAGONIST TM_1081-RELATED"/>
    <property type="match status" value="1"/>
</dbReference>
<evidence type="ECO:0000256" key="2">
    <source>
        <dbReference type="RuleBase" id="RU003749"/>
    </source>
</evidence>
<dbReference type="Proteomes" id="UP000603904">
    <property type="component" value="Unassembled WGS sequence"/>
</dbReference>
<dbReference type="Gene3D" id="3.30.750.24">
    <property type="entry name" value="STAS domain"/>
    <property type="match status" value="1"/>
</dbReference>
<accession>A0ABQ4FWF8</accession>
<dbReference type="InterPro" id="IPR036513">
    <property type="entry name" value="STAS_dom_sf"/>
</dbReference>
<comment type="similarity">
    <text evidence="1 2">Belongs to the anti-sigma-factor antagonist family.</text>
</comment>
<sequence length="111" mass="11617">MTALSVTITHGSTRTILTLDGELDMVSSARLTDTIDAALQGGRQHLVVDVANLTFCDTSGIWALLRAERTVSAAGGTLELANVRGILKRVLDLTGAARAFRINTAGQPASP</sequence>